<dbReference type="RefSeq" id="WP_145274159.1">
    <property type="nucleotide sequence ID" value="NZ_CP036426.1"/>
</dbReference>
<evidence type="ECO:0000256" key="1">
    <source>
        <dbReference type="SAM" id="MobiDB-lite"/>
    </source>
</evidence>
<dbReference type="KEGG" id="tpla:ElP_49310"/>
<dbReference type="AlphaFoldDB" id="A0A518H814"/>
<dbReference type="EMBL" id="CP036426">
    <property type="protein sequence ID" value="QDV36999.1"/>
    <property type="molecule type" value="Genomic_DNA"/>
</dbReference>
<evidence type="ECO:0000313" key="2">
    <source>
        <dbReference type="EMBL" id="QDV36999.1"/>
    </source>
</evidence>
<dbReference type="Proteomes" id="UP000317835">
    <property type="component" value="Chromosome"/>
</dbReference>
<proteinExistence type="predicted"/>
<keyword evidence="3" id="KW-1185">Reference proteome</keyword>
<evidence type="ECO:0000313" key="3">
    <source>
        <dbReference type="Proteomes" id="UP000317835"/>
    </source>
</evidence>
<name>A0A518H814_9BACT</name>
<gene>
    <name evidence="2" type="ORF">ElP_49310</name>
</gene>
<reference evidence="2 3" key="1">
    <citation type="submission" date="2019-02" db="EMBL/GenBank/DDBJ databases">
        <title>Deep-cultivation of Planctomycetes and their phenomic and genomic characterization uncovers novel biology.</title>
        <authorList>
            <person name="Wiegand S."/>
            <person name="Jogler M."/>
            <person name="Boedeker C."/>
            <person name="Pinto D."/>
            <person name="Vollmers J."/>
            <person name="Rivas-Marin E."/>
            <person name="Kohn T."/>
            <person name="Peeters S.H."/>
            <person name="Heuer A."/>
            <person name="Rast P."/>
            <person name="Oberbeckmann S."/>
            <person name="Bunk B."/>
            <person name="Jeske O."/>
            <person name="Meyerdierks A."/>
            <person name="Storesund J.E."/>
            <person name="Kallscheuer N."/>
            <person name="Luecker S."/>
            <person name="Lage O.M."/>
            <person name="Pohl T."/>
            <person name="Merkel B.J."/>
            <person name="Hornburger P."/>
            <person name="Mueller R.-W."/>
            <person name="Bruemmer F."/>
            <person name="Labrenz M."/>
            <person name="Spormann A.M."/>
            <person name="Op den Camp H."/>
            <person name="Overmann J."/>
            <person name="Amann R."/>
            <person name="Jetten M.S.M."/>
            <person name="Mascher T."/>
            <person name="Medema M.H."/>
            <person name="Devos D.P."/>
            <person name="Kaster A.-K."/>
            <person name="Ovreas L."/>
            <person name="Rohde M."/>
            <person name="Galperin M.Y."/>
            <person name="Jogler C."/>
        </authorList>
    </citation>
    <scope>NUCLEOTIDE SEQUENCE [LARGE SCALE GENOMIC DNA]</scope>
    <source>
        <strain evidence="2 3">ElP</strain>
    </source>
</reference>
<organism evidence="2 3">
    <name type="scientific">Tautonia plasticadhaerens</name>
    <dbReference type="NCBI Taxonomy" id="2527974"/>
    <lineage>
        <taxon>Bacteria</taxon>
        <taxon>Pseudomonadati</taxon>
        <taxon>Planctomycetota</taxon>
        <taxon>Planctomycetia</taxon>
        <taxon>Isosphaerales</taxon>
        <taxon>Isosphaeraceae</taxon>
        <taxon>Tautonia</taxon>
    </lineage>
</organism>
<feature type="region of interest" description="Disordered" evidence="1">
    <location>
        <begin position="67"/>
        <end position="89"/>
    </location>
</feature>
<accession>A0A518H814</accession>
<protein>
    <submittedName>
        <fullName evidence="2">Uncharacterized protein</fullName>
    </submittedName>
</protein>
<sequence>MTLNPADVYQAWCHQRGYVCLIQEIGGRLTRPGDTFGAAYVVGCFDDLDAMERAYDSHRGASGWALDGPAGLPTGYRGVDGDGSGPDDR</sequence>